<sequence length="193" mass="21279">MTSGQTIPAASTPRPNNVPDRGQKRADFGPILQLYSNQGPSNLTANPRVFPLDPTECISFTIIVNQGTDQHSHEIKLNGNEAIEIYNSTSADKAEAKGCVFSMSRDGAEMDVHVATTDGIEGKQLLVLRIERNDTGCCVLSTIRRTNSHPTYKPSVKGASCEYEWKEIAQEAWEAGTWREDMSHDQAVHLSNF</sequence>
<keyword evidence="2" id="KW-1185">Reference proteome</keyword>
<dbReference type="Proteomes" id="UP001227268">
    <property type="component" value="Unassembled WGS sequence"/>
</dbReference>
<reference evidence="1" key="1">
    <citation type="submission" date="2023-04" db="EMBL/GenBank/DDBJ databases">
        <title>Draft Genome sequencing of Naganishia species isolated from polar environments using Oxford Nanopore Technology.</title>
        <authorList>
            <person name="Leo P."/>
            <person name="Venkateswaran K."/>
        </authorList>
    </citation>
    <scope>NUCLEOTIDE SEQUENCE</scope>
    <source>
        <strain evidence="1">MNA-CCFEE 5423</strain>
    </source>
</reference>
<accession>A0ACC2VCZ4</accession>
<protein>
    <submittedName>
        <fullName evidence="1">Uncharacterized protein</fullName>
    </submittedName>
</protein>
<organism evidence="1 2">
    <name type="scientific">Naganishia friedmannii</name>
    <dbReference type="NCBI Taxonomy" id="89922"/>
    <lineage>
        <taxon>Eukaryota</taxon>
        <taxon>Fungi</taxon>
        <taxon>Dikarya</taxon>
        <taxon>Basidiomycota</taxon>
        <taxon>Agaricomycotina</taxon>
        <taxon>Tremellomycetes</taxon>
        <taxon>Filobasidiales</taxon>
        <taxon>Filobasidiaceae</taxon>
        <taxon>Naganishia</taxon>
    </lineage>
</organism>
<comment type="caution">
    <text evidence="1">The sequence shown here is derived from an EMBL/GenBank/DDBJ whole genome shotgun (WGS) entry which is preliminary data.</text>
</comment>
<evidence type="ECO:0000313" key="1">
    <source>
        <dbReference type="EMBL" id="KAJ9097177.1"/>
    </source>
</evidence>
<proteinExistence type="predicted"/>
<evidence type="ECO:0000313" key="2">
    <source>
        <dbReference type="Proteomes" id="UP001227268"/>
    </source>
</evidence>
<name>A0ACC2VCZ4_9TREE</name>
<dbReference type="EMBL" id="JASBWT010000017">
    <property type="protein sequence ID" value="KAJ9097177.1"/>
    <property type="molecule type" value="Genomic_DNA"/>
</dbReference>
<gene>
    <name evidence="1" type="ORF">QFC21_004846</name>
</gene>